<proteinExistence type="predicted"/>
<dbReference type="EMBL" id="UAPV01000001">
    <property type="protein sequence ID" value="SPT70382.1"/>
    <property type="molecule type" value="Genomic_DNA"/>
</dbReference>
<organism evidence="1 2">
    <name type="scientific">Anaerobiospirillum thomasii</name>
    <dbReference type="NCBI Taxonomy" id="179995"/>
    <lineage>
        <taxon>Bacteria</taxon>
        <taxon>Pseudomonadati</taxon>
        <taxon>Pseudomonadota</taxon>
        <taxon>Gammaproteobacteria</taxon>
        <taxon>Aeromonadales</taxon>
        <taxon>Succinivibrionaceae</taxon>
        <taxon>Anaerobiospirillum</taxon>
    </lineage>
</organism>
<keyword evidence="2" id="KW-1185">Reference proteome</keyword>
<evidence type="ECO:0000313" key="2">
    <source>
        <dbReference type="Proteomes" id="UP000250086"/>
    </source>
</evidence>
<dbReference type="Proteomes" id="UP000250086">
    <property type="component" value="Unassembled WGS sequence"/>
</dbReference>
<evidence type="ECO:0000313" key="1">
    <source>
        <dbReference type="EMBL" id="SPT70382.1"/>
    </source>
</evidence>
<gene>
    <name evidence="1" type="ORF">NCTC13093_01797</name>
</gene>
<dbReference type="RefSeq" id="WP_113744455.1">
    <property type="nucleotide sequence ID" value="NZ_UAPV01000001.1"/>
</dbReference>
<accession>A0A2X0WV56</accession>
<dbReference type="AlphaFoldDB" id="A0A2X0WV56"/>
<sequence>MEFKKMISVVILSLYCSVSEASEVKVLNFVEFYKTTLNDVEQYLKTNKCKYIVSKEIHKGYRKYRRVVVSECFKYPNEEVTFITLIYHNSLKEYIADEVRLVYLDKLNIFDIYQINLEKRYKNPSNKYIRNVDDRYYEWNTNDYTIVHANDNGLGLVSFLGKPDSSIGDFNFEIMTNKKILGFIELNKTSLSEVKEKLNELNSYTGS</sequence>
<protein>
    <submittedName>
        <fullName evidence="1">Uncharacterized protein</fullName>
    </submittedName>
</protein>
<name>A0A2X0WV56_9GAMM</name>
<reference evidence="1 2" key="1">
    <citation type="submission" date="2018-06" db="EMBL/GenBank/DDBJ databases">
        <authorList>
            <consortium name="Pathogen Informatics"/>
            <person name="Doyle S."/>
        </authorList>
    </citation>
    <scope>NUCLEOTIDE SEQUENCE [LARGE SCALE GENOMIC DNA]</scope>
    <source>
        <strain evidence="1 2">NCTC13093</strain>
    </source>
</reference>